<dbReference type="Proteomes" id="UP000823868">
    <property type="component" value="Unassembled WGS sequence"/>
</dbReference>
<proteinExistence type="inferred from homology"/>
<name>A0A9D2BYB6_9FIRM</name>
<dbReference type="InterPro" id="IPR043128">
    <property type="entry name" value="Rev_trsase/Diguanyl_cyclase"/>
</dbReference>
<reference evidence="5" key="2">
    <citation type="submission" date="2021-04" db="EMBL/GenBank/DDBJ databases">
        <authorList>
            <person name="Gilroy R."/>
        </authorList>
    </citation>
    <scope>NUCLEOTIDE SEQUENCE</scope>
    <source>
        <strain evidence="5">ChiBcec16_6824</strain>
    </source>
</reference>
<keyword evidence="2" id="KW-0963">Cytoplasm</keyword>
<dbReference type="InterPro" id="IPR001126">
    <property type="entry name" value="UmuC"/>
</dbReference>
<keyword evidence="2 5" id="KW-0548">Nucleotidyltransferase</keyword>
<dbReference type="SUPFAM" id="SSF100879">
    <property type="entry name" value="Lesion bypass DNA polymerase (Y-family), little finger domain"/>
    <property type="match status" value="1"/>
</dbReference>
<dbReference type="InterPro" id="IPR017961">
    <property type="entry name" value="DNA_pol_Y-fam_little_finger"/>
</dbReference>
<comment type="catalytic activity">
    <reaction evidence="2">
        <text>DNA(n) + a 2'-deoxyribonucleoside 5'-triphosphate = DNA(n+1) + diphosphate</text>
        <dbReference type="Rhea" id="RHEA:22508"/>
        <dbReference type="Rhea" id="RHEA-COMP:17339"/>
        <dbReference type="Rhea" id="RHEA-COMP:17340"/>
        <dbReference type="ChEBI" id="CHEBI:33019"/>
        <dbReference type="ChEBI" id="CHEBI:61560"/>
        <dbReference type="ChEBI" id="CHEBI:173112"/>
        <dbReference type="EC" id="2.7.7.7"/>
    </reaction>
</comment>
<feature type="active site" evidence="2">
    <location>
        <position position="173"/>
    </location>
</feature>
<keyword evidence="2" id="KW-0238">DNA-binding</keyword>
<feature type="site" description="Substrate discrimination" evidence="2">
    <location>
        <position position="81"/>
    </location>
</feature>
<comment type="function">
    <text evidence="2">Poorly processive, error-prone DNA polymerase involved in untargeted mutagenesis. Copies undamaged DNA at stalled replication forks, which arise in vivo from mismatched or misaligned primer ends. These misaligned primers can be extended by PolIV. Exhibits no 3'-5' exonuclease (proofreading) activity. May be involved in translesional synthesis, in conjunction with the beta clamp from PolIII.</text>
</comment>
<feature type="binding site" evidence="2">
    <location>
        <position position="76"/>
    </location>
    <ligand>
        <name>Mg(2+)</name>
        <dbReference type="ChEBI" id="CHEBI:18420"/>
    </ligand>
</feature>
<dbReference type="PANTHER" id="PTHR11076:SF33">
    <property type="entry name" value="DNA POLYMERASE KAPPA"/>
    <property type="match status" value="1"/>
</dbReference>
<dbReference type="HAMAP" id="MF_01113">
    <property type="entry name" value="DNApol_IV"/>
    <property type="match status" value="1"/>
</dbReference>
<keyword evidence="2" id="KW-0515">Mutator protein</keyword>
<dbReference type="EMBL" id="DXDX01000168">
    <property type="protein sequence ID" value="HIY22036.1"/>
    <property type="molecule type" value="Genomic_DNA"/>
</dbReference>
<feature type="signal peptide" evidence="3">
    <location>
        <begin position="1"/>
        <end position="21"/>
    </location>
</feature>
<comment type="subunit">
    <text evidence="2">Monomer.</text>
</comment>
<dbReference type="GO" id="GO:0006261">
    <property type="term" value="P:DNA-templated DNA replication"/>
    <property type="evidence" value="ECO:0007669"/>
    <property type="project" value="UniProtKB-UniRule"/>
</dbReference>
<keyword evidence="2" id="KW-0227">DNA damage</keyword>
<dbReference type="GO" id="GO:0042276">
    <property type="term" value="P:error-prone translesion synthesis"/>
    <property type="evidence" value="ECO:0007669"/>
    <property type="project" value="TreeGrafter"/>
</dbReference>
<keyword evidence="2" id="KW-0479">Metal-binding</keyword>
<sequence>MVSSLRFPLLCILLAKITLQAARLSQARSKISLERLLPLGVSTKFGPYFLLHKKNICSIIGTEGVFPLGRHILHVDQNSFYASIEMQRHPELRDKPLAVCGSQEERHGIVLTANYIAKPYGVKTGMAIWQARQHCPHLVTLPPDMAEYIRFSNMAREIYEDYTDQIEPFGLDESWLDVTGSVGLYGNPMHIAREISRRIKFELGITASIGVSDNKITAKLGSDYRKPDAITRIERDNYREIVYPLPVEDLLYVGPTTSRKLRAAGIHTIGRLAECPTETLVRKLGKMGRVLQTFALGLDPSPVQKTDHIRTIKSVGNSATPPRNLENQEDVKLMLLLLAESVSSRMRELASKCTVVELYVRDSTLNSISRQQKLDAPTCSSHEIAQAAYGLFALNYRWQNPIRSIGVRGSGLVDASAGVQTSLYDDNSKRDKWERIDAAVDRLRQRYGYHSVRRARMYADPLLGGINPRDDHTVHPVGYFGG</sequence>
<dbReference type="InterPro" id="IPR043502">
    <property type="entry name" value="DNA/RNA_pol_sf"/>
</dbReference>
<keyword evidence="2" id="KW-0460">Magnesium</keyword>
<evidence type="ECO:0000256" key="3">
    <source>
        <dbReference type="SAM" id="SignalP"/>
    </source>
</evidence>
<evidence type="ECO:0000256" key="1">
    <source>
        <dbReference type="ARBA" id="ARBA00010945"/>
    </source>
</evidence>
<feature type="chain" id="PRO_5039467803" description="DNA polymerase IV" evidence="3">
    <location>
        <begin position="22"/>
        <end position="482"/>
    </location>
</feature>
<feature type="domain" description="UmuC" evidence="4">
    <location>
        <begin position="72"/>
        <end position="254"/>
    </location>
</feature>
<comment type="similarity">
    <text evidence="1 2">Belongs to the DNA polymerase type-Y family.</text>
</comment>
<evidence type="ECO:0000259" key="4">
    <source>
        <dbReference type="PROSITE" id="PS50173"/>
    </source>
</evidence>
<feature type="binding site" evidence="2">
    <location>
        <position position="172"/>
    </location>
    <ligand>
        <name>Mg(2+)</name>
        <dbReference type="ChEBI" id="CHEBI:18420"/>
    </ligand>
</feature>
<keyword evidence="2" id="KW-0234">DNA repair</keyword>
<dbReference type="Pfam" id="PF11799">
    <property type="entry name" value="IMS_C"/>
    <property type="match status" value="1"/>
</dbReference>
<dbReference type="GO" id="GO:0006281">
    <property type="term" value="P:DNA repair"/>
    <property type="evidence" value="ECO:0007669"/>
    <property type="project" value="UniProtKB-UniRule"/>
</dbReference>
<accession>A0A9D2BYB6</accession>
<dbReference type="Gene3D" id="1.10.150.20">
    <property type="entry name" value="5' to 3' exonuclease, C-terminal subdomain"/>
    <property type="match status" value="1"/>
</dbReference>
<evidence type="ECO:0000256" key="2">
    <source>
        <dbReference type="HAMAP-Rule" id="MF_01113"/>
    </source>
</evidence>
<keyword evidence="2 5" id="KW-0808">Transferase</keyword>
<dbReference type="InterPro" id="IPR050116">
    <property type="entry name" value="DNA_polymerase-Y"/>
</dbReference>
<gene>
    <name evidence="2 5" type="primary">dinB</name>
    <name evidence="5" type="ORF">H9841_09075</name>
</gene>
<dbReference type="PROSITE" id="PS50173">
    <property type="entry name" value="UMUC"/>
    <property type="match status" value="1"/>
</dbReference>
<protein>
    <recommendedName>
        <fullName evidence="2">DNA polymerase IV</fullName>
        <shortName evidence="2">Pol IV</shortName>
        <ecNumber evidence="2">2.7.7.7</ecNumber>
    </recommendedName>
</protein>
<dbReference type="PANTHER" id="PTHR11076">
    <property type="entry name" value="DNA REPAIR POLYMERASE UMUC / TRANSFERASE FAMILY MEMBER"/>
    <property type="match status" value="1"/>
</dbReference>
<dbReference type="InterPro" id="IPR036775">
    <property type="entry name" value="DNA_pol_Y-fam_lit_finger_sf"/>
</dbReference>
<dbReference type="GO" id="GO:0009432">
    <property type="term" value="P:SOS response"/>
    <property type="evidence" value="ECO:0007669"/>
    <property type="project" value="TreeGrafter"/>
</dbReference>
<comment type="subcellular location">
    <subcellularLocation>
        <location evidence="2">Cytoplasm</location>
    </subcellularLocation>
</comment>
<organism evidence="5 6">
    <name type="scientific">Candidatus Flavonifractor merdigallinarum</name>
    <dbReference type="NCBI Taxonomy" id="2838589"/>
    <lineage>
        <taxon>Bacteria</taxon>
        <taxon>Bacillati</taxon>
        <taxon>Bacillota</taxon>
        <taxon>Clostridia</taxon>
        <taxon>Eubacteriales</taxon>
        <taxon>Oscillospiraceae</taxon>
        <taxon>Flavonifractor</taxon>
    </lineage>
</organism>
<dbReference type="GO" id="GO:0003684">
    <property type="term" value="F:damaged DNA binding"/>
    <property type="evidence" value="ECO:0007669"/>
    <property type="project" value="InterPro"/>
</dbReference>
<dbReference type="GO" id="GO:0000287">
    <property type="term" value="F:magnesium ion binding"/>
    <property type="evidence" value="ECO:0007669"/>
    <property type="project" value="UniProtKB-UniRule"/>
</dbReference>
<dbReference type="InterPro" id="IPR022880">
    <property type="entry name" value="DNApol_IV"/>
</dbReference>
<dbReference type="AlphaFoldDB" id="A0A9D2BYB6"/>
<dbReference type="EC" id="2.7.7.7" evidence="2"/>
<dbReference type="Gene3D" id="3.30.70.270">
    <property type="match status" value="1"/>
</dbReference>
<comment type="cofactor">
    <cofactor evidence="2">
        <name>Mg(2+)</name>
        <dbReference type="ChEBI" id="CHEBI:18420"/>
    </cofactor>
    <text evidence="2">Binds 2 magnesium ions per subunit.</text>
</comment>
<dbReference type="Gene3D" id="3.40.1170.60">
    <property type="match status" value="1"/>
</dbReference>
<evidence type="ECO:0000313" key="5">
    <source>
        <dbReference type="EMBL" id="HIY22036.1"/>
    </source>
</evidence>
<dbReference type="GO" id="GO:0005829">
    <property type="term" value="C:cytosol"/>
    <property type="evidence" value="ECO:0007669"/>
    <property type="project" value="TreeGrafter"/>
</dbReference>
<dbReference type="CDD" id="cd03586">
    <property type="entry name" value="PolY_Pol_IV_kappa"/>
    <property type="match status" value="1"/>
</dbReference>
<dbReference type="GO" id="GO:0003887">
    <property type="term" value="F:DNA-directed DNA polymerase activity"/>
    <property type="evidence" value="ECO:0007669"/>
    <property type="project" value="UniProtKB-UniRule"/>
</dbReference>
<keyword evidence="2" id="KW-0235">DNA replication</keyword>
<keyword evidence="3" id="KW-0732">Signal</keyword>
<dbReference type="NCBIfam" id="NF002677">
    <property type="entry name" value="PRK02406.1"/>
    <property type="match status" value="1"/>
</dbReference>
<dbReference type="SUPFAM" id="SSF56672">
    <property type="entry name" value="DNA/RNA polymerases"/>
    <property type="match status" value="1"/>
</dbReference>
<reference evidence="5" key="1">
    <citation type="journal article" date="2021" name="PeerJ">
        <title>Extensive microbial diversity within the chicken gut microbiome revealed by metagenomics and culture.</title>
        <authorList>
            <person name="Gilroy R."/>
            <person name="Ravi A."/>
            <person name="Getino M."/>
            <person name="Pursley I."/>
            <person name="Horton D.L."/>
            <person name="Alikhan N.F."/>
            <person name="Baker D."/>
            <person name="Gharbi K."/>
            <person name="Hall N."/>
            <person name="Watson M."/>
            <person name="Adriaenssens E.M."/>
            <person name="Foster-Nyarko E."/>
            <person name="Jarju S."/>
            <person name="Secka A."/>
            <person name="Antonio M."/>
            <person name="Oren A."/>
            <person name="Chaudhuri R.R."/>
            <person name="La Ragione R."/>
            <person name="Hildebrand F."/>
            <person name="Pallen M.J."/>
        </authorList>
    </citation>
    <scope>NUCLEOTIDE SEQUENCE</scope>
    <source>
        <strain evidence="5">ChiBcec16_6824</strain>
    </source>
</reference>
<keyword evidence="2" id="KW-0239">DNA-directed DNA polymerase</keyword>
<comment type="caution">
    <text evidence="5">The sequence shown here is derived from an EMBL/GenBank/DDBJ whole genome shotgun (WGS) entry which is preliminary data.</text>
</comment>
<evidence type="ECO:0000313" key="6">
    <source>
        <dbReference type="Proteomes" id="UP000823868"/>
    </source>
</evidence>
<dbReference type="Pfam" id="PF00817">
    <property type="entry name" value="IMS"/>
    <property type="match status" value="1"/>
</dbReference>
<dbReference type="Gene3D" id="3.30.1490.100">
    <property type="entry name" value="DNA polymerase, Y-family, little finger domain"/>
    <property type="match status" value="1"/>
</dbReference>